<feature type="domain" description="CT398-like coiled coil hairpin" evidence="3">
    <location>
        <begin position="14"/>
        <end position="193"/>
    </location>
</feature>
<dbReference type="EMBL" id="JACHVQ010000001">
    <property type="protein sequence ID" value="MBB2891174.1"/>
    <property type="molecule type" value="Genomic_DNA"/>
</dbReference>
<dbReference type="InterPro" id="IPR003743">
    <property type="entry name" value="Zf-RING_7"/>
</dbReference>
<dbReference type="Gene3D" id="1.10.287.1490">
    <property type="match status" value="1"/>
</dbReference>
<dbReference type="InterPro" id="IPR052376">
    <property type="entry name" value="Oxidative_Scav/Glycosyltrans"/>
</dbReference>
<evidence type="ECO:0000256" key="1">
    <source>
        <dbReference type="SAM" id="Coils"/>
    </source>
</evidence>
<dbReference type="PANTHER" id="PTHR39082">
    <property type="entry name" value="PHOSPHOLIPASE C-BETA-2-RELATED"/>
    <property type="match status" value="1"/>
</dbReference>
<evidence type="ECO:0000259" key="2">
    <source>
        <dbReference type="Pfam" id="PF02591"/>
    </source>
</evidence>
<sequence length="246" mass="27342">MKADLTKQWRLLDLQKLDTRLDQLAHRERTLPVQGQLADAAASANTLQEDVVLARTALQDNERAVSKADADVQLVRDRAERDRKRLDAGTGTAKDLQNLQHELETLARRQAELEDIELEVMERAESLQTDLTAKEKAQQDAAQAVERLTEERDTALAEIGSEREGVQRERADVAAGVGPDLLPLYEKLREQMGGVAAAALQQKRCSGCGLELGQAELSRIRSAPEDEVLRCEECRRILIRTAESGL</sequence>
<evidence type="ECO:0008006" key="6">
    <source>
        <dbReference type="Google" id="ProtNLM"/>
    </source>
</evidence>
<dbReference type="InterPro" id="IPR056003">
    <property type="entry name" value="CT398_CC_hairpin"/>
</dbReference>
<protein>
    <recommendedName>
        <fullName evidence="6">C4-type zinc ribbon domain-containing protein</fullName>
    </recommendedName>
</protein>
<gene>
    <name evidence="4" type="ORF">FHU39_001158</name>
</gene>
<evidence type="ECO:0000313" key="4">
    <source>
        <dbReference type="EMBL" id="MBB2891174.1"/>
    </source>
</evidence>
<accession>A0A839N531</accession>
<evidence type="ECO:0000313" key="5">
    <source>
        <dbReference type="Proteomes" id="UP000559182"/>
    </source>
</evidence>
<keyword evidence="5" id="KW-1185">Reference proteome</keyword>
<name>A0A839N531_9MICO</name>
<evidence type="ECO:0000259" key="3">
    <source>
        <dbReference type="Pfam" id="PF24481"/>
    </source>
</evidence>
<feature type="coiled-coil region" evidence="1">
    <location>
        <begin position="96"/>
        <end position="158"/>
    </location>
</feature>
<keyword evidence="1" id="KW-0175">Coiled coil</keyword>
<reference evidence="4 5" key="1">
    <citation type="submission" date="2020-08" db="EMBL/GenBank/DDBJ databases">
        <title>Sequencing the genomes of 1000 actinobacteria strains.</title>
        <authorList>
            <person name="Klenk H.-P."/>
        </authorList>
    </citation>
    <scope>NUCLEOTIDE SEQUENCE [LARGE SCALE GENOMIC DNA]</scope>
    <source>
        <strain evidence="4 5">DSM 105369</strain>
    </source>
</reference>
<dbReference type="Pfam" id="PF24481">
    <property type="entry name" value="CT398_CC"/>
    <property type="match status" value="1"/>
</dbReference>
<dbReference type="Pfam" id="PF02591">
    <property type="entry name" value="Zn_ribbon_9"/>
    <property type="match status" value="1"/>
</dbReference>
<dbReference type="Proteomes" id="UP000559182">
    <property type="component" value="Unassembled WGS sequence"/>
</dbReference>
<proteinExistence type="predicted"/>
<organism evidence="4 5">
    <name type="scientific">Flexivirga oryzae</name>
    <dbReference type="NCBI Taxonomy" id="1794944"/>
    <lineage>
        <taxon>Bacteria</taxon>
        <taxon>Bacillati</taxon>
        <taxon>Actinomycetota</taxon>
        <taxon>Actinomycetes</taxon>
        <taxon>Micrococcales</taxon>
        <taxon>Dermacoccaceae</taxon>
        <taxon>Flexivirga</taxon>
    </lineage>
</organism>
<dbReference type="PANTHER" id="PTHR39082:SF1">
    <property type="entry name" value="SCAVENGER RECEPTOR CLASS A MEMBER 3"/>
    <property type="match status" value="1"/>
</dbReference>
<dbReference type="RefSeq" id="WP_183319477.1">
    <property type="nucleotide sequence ID" value="NZ_JACHVQ010000001.1"/>
</dbReference>
<dbReference type="AlphaFoldDB" id="A0A839N531"/>
<feature type="domain" description="C4-type zinc ribbon" evidence="2">
    <location>
        <begin position="204"/>
        <end position="238"/>
    </location>
</feature>
<comment type="caution">
    <text evidence="4">The sequence shown here is derived from an EMBL/GenBank/DDBJ whole genome shotgun (WGS) entry which is preliminary data.</text>
</comment>